<dbReference type="Gene3D" id="2.30.30.140">
    <property type="match status" value="1"/>
</dbReference>
<evidence type="ECO:0000313" key="2">
    <source>
        <dbReference type="EMBL" id="GAA0522415.1"/>
    </source>
</evidence>
<sequence>MCLAIPGEVLEVLADRPELAKVDVSGVRRNINIGLLGDEPPEPGEWVLIHVGFALSKIDESEARAVLEFLESVGQAYADELEALHDSRID</sequence>
<evidence type="ECO:0000256" key="1">
    <source>
        <dbReference type="ARBA" id="ARBA00006018"/>
    </source>
</evidence>
<name>A0ABN1CN06_SACER</name>
<dbReference type="NCBIfam" id="TIGR00074">
    <property type="entry name" value="hypC_hupF"/>
    <property type="match status" value="1"/>
</dbReference>
<organism evidence="2 3">
    <name type="scientific">Saccharopolyspora erythraea</name>
    <name type="common">Streptomyces erythraeus</name>
    <dbReference type="NCBI Taxonomy" id="1836"/>
    <lineage>
        <taxon>Bacteria</taxon>
        <taxon>Bacillati</taxon>
        <taxon>Actinomycetota</taxon>
        <taxon>Actinomycetes</taxon>
        <taxon>Pseudonocardiales</taxon>
        <taxon>Pseudonocardiaceae</taxon>
        <taxon>Saccharopolyspora</taxon>
    </lineage>
</organism>
<comment type="caution">
    <text evidence="2">The sequence shown here is derived from an EMBL/GenBank/DDBJ whole genome shotgun (WGS) entry which is preliminary data.</text>
</comment>
<dbReference type="PANTHER" id="PTHR35177:SF2">
    <property type="entry name" value="HYDROGENASE MATURATION FACTOR HYBG"/>
    <property type="match status" value="1"/>
</dbReference>
<keyword evidence="3" id="KW-1185">Reference proteome</keyword>
<dbReference type="EMBL" id="BAAAGS010000011">
    <property type="protein sequence ID" value="GAA0522415.1"/>
    <property type="molecule type" value="Genomic_DNA"/>
</dbReference>
<proteinExistence type="inferred from homology"/>
<protein>
    <submittedName>
        <fullName evidence="2">HypC/HybG/HupF family hydrogenase formation chaperone</fullName>
    </submittedName>
</protein>
<evidence type="ECO:0000313" key="3">
    <source>
        <dbReference type="Proteomes" id="UP001500729"/>
    </source>
</evidence>
<accession>A0ABN1CN06</accession>
<dbReference type="Proteomes" id="UP001500729">
    <property type="component" value="Unassembled WGS sequence"/>
</dbReference>
<reference evidence="2 3" key="1">
    <citation type="journal article" date="2019" name="Int. J. Syst. Evol. Microbiol.">
        <title>The Global Catalogue of Microorganisms (GCM) 10K type strain sequencing project: providing services to taxonomists for standard genome sequencing and annotation.</title>
        <authorList>
            <consortium name="The Broad Institute Genomics Platform"/>
            <consortium name="The Broad Institute Genome Sequencing Center for Infectious Disease"/>
            <person name="Wu L."/>
            <person name="Ma J."/>
        </authorList>
    </citation>
    <scope>NUCLEOTIDE SEQUENCE [LARGE SCALE GENOMIC DNA]</scope>
    <source>
        <strain evidence="2 3">JCM 10303</strain>
    </source>
</reference>
<dbReference type="SUPFAM" id="SSF159127">
    <property type="entry name" value="HupF/HypC-like"/>
    <property type="match status" value="1"/>
</dbReference>
<dbReference type="InterPro" id="IPR001109">
    <property type="entry name" value="Hydrogenase_HupF/HypC"/>
</dbReference>
<dbReference type="PRINTS" id="PR00445">
    <property type="entry name" value="HUPFHYPC"/>
</dbReference>
<dbReference type="RefSeq" id="WP_009945357.1">
    <property type="nucleotide sequence ID" value="NZ_BAAAGS010000011.1"/>
</dbReference>
<dbReference type="PANTHER" id="PTHR35177">
    <property type="entry name" value="HYDROGENASE MATURATION FACTOR HYBG"/>
    <property type="match status" value="1"/>
</dbReference>
<dbReference type="Pfam" id="PF01455">
    <property type="entry name" value="HupF_HypC"/>
    <property type="match status" value="1"/>
</dbReference>
<gene>
    <name evidence="2" type="ORF">GCM10009533_21990</name>
</gene>
<comment type="similarity">
    <text evidence="1">Belongs to the HupF/HypC family.</text>
</comment>